<dbReference type="Pfam" id="PF06796">
    <property type="entry name" value="NapE"/>
    <property type="match status" value="1"/>
</dbReference>
<dbReference type="EMBL" id="LOCO01000010">
    <property type="protein sequence ID" value="KXO09590.1"/>
    <property type="molecule type" value="Genomic_DNA"/>
</dbReference>
<dbReference type="Proteomes" id="UP000070282">
    <property type="component" value="Unassembled WGS sequence"/>
</dbReference>
<evidence type="ECO:0000313" key="3">
    <source>
        <dbReference type="Proteomes" id="UP000070282"/>
    </source>
</evidence>
<dbReference type="AlphaFoldDB" id="A0A137SAX4"/>
<comment type="caution">
    <text evidence="2">The sequence shown here is derived from an EMBL/GenBank/DDBJ whole genome shotgun (WGS) entry which is preliminary data.</text>
</comment>
<keyword evidence="3" id="KW-1185">Reference proteome</keyword>
<keyword evidence="1" id="KW-0472">Membrane</keyword>
<proteinExistence type="predicted"/>
<keyword evidence="1" id="KW-1133">Transmembrane helix</keyword>
<reference evidence="3" key="1">
    <citation type="submission" date="2015-12" db="EMBL/GenBank/DDBJ databases">
        <authorList>
            <person name="Lima A."/>
            <person name="Farahani Zayas N."/>
            <person name="Castro Da Silva M.A."/>
            <person name="Cabral A."/>
            <person name="Pessatti M.L."/>
        </authorList>
    </citation>
    <scope>NUCLEOTIDE SEQUENCE [LARGE SCALE GENOMIC DNA]</scope>
    <source>
        <strain evidence="3">LAMA 842</strain>
    </source>
</reference>
<gene>
    <name evidence="2" type="ORF">J122_2160</name>
</gene>
<sequence>MDDLQQLTPEQRKSSEFRLFVFIIVFLFPILAVAVVGGYGFLIWMSQVFMGPPGPPGG</sequence>
<dbReference type="PATRIC" id="fig|1306954.6.peg.440"/>
<organism evidence="2 3">
    <name type="scientific">Marinobacter excellens LAMA 842</name>
    <dbReference type="NCBI Taxonomy" id="1306954"/>
    <lineage>
        <taxon>Bacteria</taxon>
        <taxon>Pseudomonadati</taxon>
        <taxon>Pseudomonadota</taxon>
        <taxon>Gammaproteobacteria</taxon>
        <taxon>Pseudomonadales</taxon>
        <taxon>Marinobacteraceae</taxon>
        <taxon>Marinobacter</taxon>
    </lineage>
</organism>
<feature type="transmembrane region" description="Helical" evidence="1">
    <location>
        <begin position="20"/>
        <end position="45"/>
    </location>
</feature>
<keyword evidence="1" id="KW-0812">Transmembrane</keyword>
<evidence type="ECO:0000256" key="1">
    <source>
        <dbReference type="SAM" id="Phobius"/>
    </source>
</evidence>
<protein>
    <submittedName>
        <fullName evidence="2">Periplasmic nitrate reductase component NapE</fullName>
    </submittedName>
</protein>
<accession>A0A137SAX4</accession>
<dbReference type="InterPro" id="IPR010649">
    <property type="entry name" value="NapE_TorE"/>
</dbReference>
<evidence type="ECO:0000313" key="2">
    <source>
        <dbReference type="EMBL" id="KXO09590.1"/>
    </source>
</evidence>
<dbReference type="RefSeq" id="WP_061332234.1">
    <property type="nucleotide sequence ID" value="NZ_LOCO01000010.1"/>
</dbReference>
<name>A0A137SAX4_9GAMM</name>